<proteinExistence type="predicted"/>
<dbReference type="WBParaSite" id="ASIM_0000175801-mRNA-1">
    <property type="protein sequence ID" value="ASIM_0000175801-mRNA-1"/>
    <property type="gene ID" value="ASIM_0000175801"/>
</dbReference>
<protein>
    <submittedName>
        <fullName evidence="1">DEK_C domain-containing protein</fullName>
    </submittedName>
</protein>
<sequence length="96" mass="10967">LLNLFLNLSDGTKATTVDVNNLLLKLIPLFGAERDVNSIHRVQDKIRSVSFPVNEELRNCIEKNLKKVDLERKFGVILKKALHESVEDAVHNFEEL</sequence>
<organism evidence="1">
    <name type="scientific">Anisakis simplex</name>
    <name type="common">Herring worm</name>
    <dbReference type="NCBI Taxonomy" id="6269"/>
    <lineage>
        <taxon>Eukaryota</taxon>
        <taxon>Metazoa</taxon>
        <taxon>Ecdysozoa</taxon>
        <taxon>Nematoda</taxon>
        <taxon>Chromadorea</taxon>
        <taxon>Rhabditida</taxon>
        <taxon>Spirurina</taxon>
        <taxon>Ascaridomorpha</taxon>
        <taxon>Ascaridoidea</taxon>
        <taxon>Anisakidae</taxon>
        <taxon>Anisakis</taxon>
        <taxon>Anisakis simplex complex</taxon>
    </lineage>
</organism>
<name>A0A0M3J2J9_ANISI</name>
<dbReference type="AlphaFoldDB" id="A0A0M3J2J9"/>
<evidence type="ECO:0000313" key="1">
    <source>
        <dbReference type="WBParaSite" id="ASIM_0000175801-mRNA-1"/>
    </source>
</evidence>
<reference evidence="1" key="1">
    <citation type="submission" date="2017-02" db="UniProtKB">
        <authorList>
            <consortium name="WormBaseParasite"/>
        </authorList>
    </citation>
    <scope>IDENTIFICATION</scope>
</reference>
<accession>A0A0M3J2J9</accession>